<protein>
    <submittedName>
        <fullName evidence="1">Uncharacterized protein</fullName>
    </submittedName>
</protein>
<organism evidence="1 2">
    <name type="scientific">Protea cynaroides</name>
    <dbReference type="NCBI Taxonomy" id="273540"/>
    <lineage>
        <taxon>Eukaryota</taxon>
        <taxon>Viridiplantae</taxon>
        <taxon>Streptophyta</taxon>
        <taxon>Embryophyta</taxon>
        <taxon>Tracheophyta</taxon>
        <taxon>Spermatophyta</taxon>
        <taxon>Magnoliopsida</taxon>
        <taxon>Proteales</taxon>
        <taxon>Proteaceae</taxon>
        <taxon>Protea</taxon>
    </lineage>
</organism>
<accession>A0A9Q0R1Q2</accession>
<evidence type="ECO:0000313" key="1">
    <source>
        <dbReference type="EMBL" id="KAJ4980170.1"/>
    </source>
</evidence>
<sequence length="184" mass="19802">MVLTVGGGTLPSALGTETACGGQGYSRGKGLNPSHTLGLTPLELGKLGRLGFWKISAVIRIKLVKCRLMLLIQRACKEILFFGEHQEISDIRVELGSSSTQVSTDFSSIRAAARASGWMMPNITLMRPARITLVVNQSIVRGLIEAWPITCGLTGVDARSGAVVEDGERFSAKERKTMLGFLLL</sequence>
<keyword evidence="2" id="KW-1185">Reference proteome</keyword>
<comment type="caution">
    <text evidence="1">The sequence shown here is derived from an EMBL/GenBank/DDBJ whole genome shotgun (WGS) entry which is preliminary data.</text>
</comment>
<proteinExistence type="predicted"/>
<name>A0A9Q0R1Q2_9MAGN</name>
<dbReference type="EMBL" id="JAMYWD010000002">
    <property type="protein sequence ID" value="KAJ4980170.1"/>
    <property type="molecule type" value="Genomic_DNA"/>
</dbReference>
<dbReference type="AlphaFoldDB" id="A0A9Q0R1Q2"/>
<reference evidence="1" key="1">
    <citation type="journal article" date="2023" name="Plant J.">
        <title>The genome of the king protea, Protea cynaroides.</title>
        <authorList>
            <person name="Chang J."/>
            <person name="Duong T.A."/>
            <person name="Schoeman C."/>
            <person name="Ma X."/>
            <person name="Roodt D."/>
            <person name="Barker N."/>
            <person name="Li Z."/>
            <person name="Van de Peer Y."/>
            <person name="Mizrachi E."/>
        </authorList>
    </citation>
    <scope>NUCLEOTIDE SEQUENCE</scope>
    <source>
        <tissue evidence="1">Young leaves</tissue>
    </source>
</reference>
<dbReference type="Proteomes" id="UP001141806">
    <property type="component" value="Unassembled WGS sequence"/>
</dbReference>
<gene>
    <name evidence="1" type="ORF">NE237_010950</name>
</gene>
<evidence type="ECO:0000313" key="2">
    <source>
        <dbReference type="Proteomes" id="UP001141806"/>
    </source>
</evidence>